<dbReference type="AlphaFoldDB" id="A0AAV7JB52"/>
<evidence type="ECO:0000256" key="9">
    <source>
        <dbReference type="SAM" id="MobiDB-lite"/>
    </source>
</evidence>
<dbReference type="GO" id="GO:0000977">
    <property type="term" value="F:RNA polymerase II transcription regulatory region sequence-specific DNA binding"/>
    <property type="evidence" value="ECO:0007669"/>
    <property type="project" value="TreeGrafter"/>
</dbReference>
<keyword evidence="13" id="KW-1185">Reference proteome</keyword>
<evidence type="ECO:0000256" key="5">
    <source>
        <dbReference type="ARBA" id="ARBA00023125"/>
    </source>
</evidence>
<dbReference type="FunFam" id="1.10.10.60:FF:000021">
    <property type="entry name" value="CDC5 cell division cycle 5-like"/>
    <property type="match status" value="1"/>
</dbReference>
<dbReference type="PANTHER" id="PTHR45885">
    <property type="entry name" value="CELL DIVISION CYCLE 5-LIKE PROTEIN"/>
    <property type="match status" value="1"/>
</dbReference>
<keyword evidence="5" id="KW-0238">DNA-binding</keyword>
<evidence type="ECO:0000313" key="13">
    <source>
        <dbReference type="Proteomes" id="UP001165289"/>
    </source>
</evidence>
<dbReference type="SUPFAM" id="SSF46689">
    <property type="entry name" value="Homeodomain-like"/>
    <property type="match status" value="1"/>
</dbReference>
<keyword evidence="12" id="KW-0131">Cell cycle</keyword>
<dbReference type="GO" id="GO:0000974">
    <property type="term" value="C:Prp19 complex"/>
    <property type="evidence" value="ECO:0007669"/>
    <property type="project" value="InterPro"/>
</dbReference>
<dbReference type="InterPro" id="IPR017930">
    <property type="entry name" value="Myb_dom"/>
</dbReference>
<keyword evidence="6" id="KW-0508">mRNA splicing</keyword>
<keyword evidence="4" id="KW-0677">Repeat</keyword>
<reference evidence="12 13" key="1">
    <citation type="journal article" date="2023" name="BMC Biol.">
        <title>The compact genome of the sponge Oopsacas minuta (Hexactinellida) is lacking key metazoan core genes.</title>
        <authorList>
            <person name="Santini S."/>
            <person name="Schenkelaars Q."/>
            <person name="Jourda C."/>
            <person name="Duchesne M."/>
            <person name="Belahbib H."/>
            <person name="Rocher C."/>
            <person name="Selva M."/>
            <person name="Riesgo A."/>
            <person name="Vervoort M."/>
            <person name="Leys S.P."/>
            <person name="Kodjabachian L."/>
            <person name="Le Bivic A."/>
            <person name="Borchiellini C."/>
            <person name="Claverie J.M."/>
            <person name="Renard E."/>
        </authorList>
    </citation>
    <scope>NUCLEOTIDE SEQUENCE [LARGE SCALE GENOMIC DNA]</scope>
    <source>
        <strain evidence="12">SPO-2</strain>
    </source>
</reference>
<dbReference type="Gene3D" id="1.10.10.60">
    <property type="entry name" value="Homeodomain-like"/>
    <property type="match status" value="2"/>
</dbReference>
<dbReference type="GO" id="GO:0051301">
    <property type="term" value="P:cell division"/>
    <property type="evidence" value="ECO:0007669"/>
    <property type="project" value="UniProtKB-KW"/>
</dbReference>
<evidence type="ECO:0000259" key="10">
    <source>
        <dbReference type="PROSITE" id="PS50090"/>
    </source>
</evidence>
<protein>
    <submittedName>
        <fullName evidence="12">Cell division cycle 5-like protein</fullName>
    </submittedName>
</protein>
<proteinExistence type="inferred from homology"/>
<evidence type="ECO:0000256" key="1">
    <source>
        <dbReference type="ARBA" id="ARBA00010506"/>
    </source>
</evidence>
<evidence type="ECO:0000256" key="6">
    <source>
        <dbReference type="ARBA" id="ARBA00023187"/>
    </source>
</evidence>
<feature type="domain" description="Myb-like" evidence="10">
    <location>
        <begin position="55"/>
        <end position="104"/>
    </location>
</feature>
<comment type="caution">
    <text evidence="12">The sequence shown here is derived from an EMBL/GenBank/DDBJ whole genome shotgun (WGS) entry which is preliminary data.</text>
</comment>
<sequence>MPRILIKGGIWRNTEDEILKAAVMKYGPNQWSRVASLFHKKSTKQCKARWFEWLDPSIKKTEWTREEEEKLLNLAKLFPCQWRTIAPHVGRTAAQCLEHYEYLLDKAQRNEGETGEDDIKRLRSGELDTCPENKPALPDPEDMDEDEIEMLSEARARLANTQGKKAKRKAREKQLEEARRLTSLMKRRELREAGIELDKLRKKKRRGVDYNAEIPFEKQVPPGFYDISMETAPVPELGRGTLLQNLEGMSRDEMEERERKKDKDKQAKRKQLLSALINQPGSFPELKRSKLVLPSPQISEQELEEMIKVGQVGEQARELANESGVGPSNLLLSSYSMTGTSAGLRTPQTPAGEDFVTREAQNLLLLSQLQTPLKGGEDTPLHDTGTQGVIPKPRVVQTPNTLLSTPFRTPNQLMTPGTSVGTPGSIRDRLSINQEDSSVIESVREHEAMTSLQLQHGLAALPSPKNDFQIVMPSSETEPEECIDNPVDNYVEDQAELDDRMEAMRVQELQDLMARQSQSLQRELPRPLSVNKSILRGQIHADQRYKELYEAEELLKLEMLKMVSYDLVNFPSDVMTRQQKSCLAELGIELEEKPLEDFDPDEILDAARLIREEEHVVREAMEHGDISQEGYIDVWEDCFKQVLYLPSQNKYTRASMAYSKDKVESLERRLLDNRSIMTKEAKNAAKIEKKVKVLLKGYEIRSSNQIRQLEDLNEQISSSYRELSTFHGLRTLEEAALPHRREKLSLEVEKQRNRHRELQNKYSDILLEREQLAAELNTN</sequence>
<feature type="compositionally biased region" description="Basic and acidic residues" evidence="9">
    <location>
        <begin position="249"/>
        <end position="265"/>
    </location>
</feature>
<dbReference type="PANTHER" id="PTHR45885:SF1">
    <property type="entry name" value="CELL DIVISION CYCLE 5-LIKE PROTEIN"/>
    <property type="match status" value="1"/>
</dbReference>
<keyword evidence="2" id="KW-0507">mRNA processing</keyword>
<accession>A0AAV7JB52</accession>
<feature type="compositionally biased region" description="Polar residues" evidence="9">
    <location>
        <begin position="404"/>
        <end position="422"/>
    </location>
</feature>
<keyword evidence="8" id="KW-0175">Coiled coil</keyword>
<dbReference type="PROSITE" id="PS50090">
    <property type="entry name" value="MYB_LIKE"/>
    <property type="match status" value="2"/>
</dbReference>
<comment type="similarity">
    <text evidence="1">Belongs to the CEF1 family.</text>
</comment>
<dbReference type="GO" id="GO:0000981">
    <property type="term" value="F:DNA-binding transcription factor activity, RNA polymerase II-specific"/>
    <property type="evidence" value="ECO:0007669"/>
    <property type="project" value="TreeGrafter"/>
</dbReference>
<name>A0AAV7JB52_9METZ</name>
<dbReference type="CDD" id="cd11659">
    <property type="entry name" value="SANT_CDC5_II"/>
    <property type="match status" value="1"/>
</dbReference>
<dbReference type="GO" id="GO:0000398">
    <property type="term" value="P:mRNA splicing, via spliceosome"/>
    <property type="evidence" value="ECO:0007669"/>
    <property type="project" value="InterPro"/>
</dbReference>
<dbReference type="InterPro" id="IPR021786">
    <property type="entry name" value="Cdc5p/Cef1_C"/>
</dbReference>
<evidence type="ECO:0000259" key="11">
    <source>
        <dbReference type="PROSITE" id="PS51294"/>
    </source>
</evidence>
<evidence type="ECO:0000256" key="8">
    <source>
        <dbReference type="SAM" id="Coils"/>
    </source>
</evidence>
<dbReference type="Pfam" id="PF11831">
    <property type="entry name" value="Myb_Cef"/>
    <property type="match status" value="1"/>
</dbReference>
<dbReference type="CDD" id="cd00167">
    <property type="entry name" value="SANT"/>
    <property type="match status" value="1"/>
</dbReference>
<organism evidence="12 13">
    <name type="scientific">Oopsacas minuta</name>
    <dbReference type="NCBI Taxonomy" id="111878"/>
    <lineage>
        <taxon>Eukaryota</taxon>
        <taxon>Metazoa</taxon>
        <taxon>Porifera</taxon>
        <taxon>Hexactinellida</taxon>
        <taxon>Hexasterophora</taxon>
        <taxon>Lyssacinosida</taxon>
        <taxon>Leucopsacidae</taxon>
        <taxon>Oopsacas</taxon>
    </lineage>
</organism>
<feature type="domain" description="HTH myb-type" evidence="11">
    <location>
        <begin position="59"/>
        <end position="108"/>
    </location>
</feature>
<evidence type="ECO:0000313" key="12">
    <source>
        <dbReference type="EMBL" id="KAI6645934.1"/>
    </source>
</evidence>
<evidence type="ECO:0000256" key="4">
    <source>
        <dbReference type="ARBA" id="ARBA00022737"/>
    </source>
</evidence>
<evidence type="ECO:0000256" key="2">
    <source>
        <dbReference type="ARBA" id="ARBA00022664"/>
    </source>
</evidence>
<keyword evidence="7" id="KW-0539">Nucleus</keyword>
<dbReference type="InterPro" id="IPR047242">
    <property type="entry name" value="CDC5L/Cef1"/>
</dbReference>
<dbReference type="PROSITE" id="PS51294">
    <property type="entry name" value="HTH_MYB"/>
    <property type="match status" value="2"/>
</dbReference>
<dbReference type="Pfam" id="PF13921">
    <property type="entry name" value="Myb_DNA-bind_6"/>
    <property type="match status" value="1"/>
</dbReference>
<dbReference type="InterPro" id="IPR009057">
    <property type="entry name" value="Homeodomain-like_sf"/>
</dbReference>
<dbReference type="InterPro" id="IPR001005">
    <property type="entry name" value="SANT/Myb"/>
</dbReference>
<dbReference type="EMBL" id="JAKMXF010000365">
    <property type="protein sequence ID" value="KAI6645934.1"/>
    <property type="molecule type" value="Genomic_DNA"/>
</dbReference>
<gene>
    <name evidence="12" type="ORF">LOD99_13191</name>
</gene>
<feature type="domain" description="HTH myb-type" evidence="11">
    <location>
        <begin position="1"/>
        <end position="58"/>
    </location>
</feature>
<keyword evidence="12" id="KW-0132">Cell division</keyword>
<evidence type="ECO:0000256" key="3">
    <source>
        <dbReference type="ARBA" id="ARBA00022728"/>
    </source>
</evidence>
<dbReference type="GO" id="GO:0005681">
    <property type="term" value="C:spliceosomal complex"/>
    <property type="evidence" value="ECO:0007669"/>
    <property type="project" value="UniProtKB-KW"/>
</dbReference>
<feature type="region of interest" description="Disordered" evidence="9">
    <location>
        <begin position="404"/>
        <end position="426"/>
    </location>
</feature>
<keyword evidence="3" id="KW-0747">Spliceosome</keyword>
<feature type="domain" description="Myb-like" evidence="10">
    <location>
        <begin position="3"/>
        <end position="54"/>
    </location>
</feature>
<feature type="coiled-coil region" evidence="8">
    <location>
        <begin position="741"/>
        <end position="775"/>
    </location>
</feature>
<dbReference type="Proteomes" id="UP001165289">
    <property type="component" value="Unassembled WGS sequence"/>
</dbReference>
<dbReference type="InterPro" id="IPR047240">
    <property type="entry name" value="SANT_CDC5L_II"/>
</dbReference>
<feature type="region of interest" description="Disordered" evidence="9">
    <location>
        <begin position="245"/>
        <end position="269"/>
    </location>
</feature>
<evidence type="ECO:0000256" key="7">
    <source>
        <dbReference type="ARBA" id="ARBA00023242"/>
    </source>
</evidence>
<dbReference type="SMART" id="SM00717">
    <property type="entry name" value="SANT"/>
    <property type="match status" value="2"/>
</dbReference>